<gene>
    <name evidence="6" type="ORF">FHX39_000227</name>
</gene>
<evidence type="ECO:0000256" key="4">
    <source>
        <dbReference type="ARBA" id="ARBA00023163"/>
    </source>
</evidence>
<keyword evidence="7" id="KW-1185">Reference proteome</keyword>
<evidence type="ECO:0000313" key="6">
    <source>
        <dbReference type="EMBL" id="MBB3325283.1"/>
    </source>
</evidence>
<comment type="similarity">
    <text evidence="1">Belongs to the LysR transcriptional regulatory family.</text>
</comment>
<reference evidence="6 7" key="1">
    <citation type="submission" date="2020-08" db="EMBL/GenBank/DDBJ databases">
        <title>Sequencing the genomes of 1000 actinobacteria strains.</title>
        <authorList>
            <person name="Klenk H.-P."/>
        </authorList>
    </citation>
    <scope>NUCLEOTIDE SEQUENCE [LARGE SCALE GENOMIC DNA]</scope>
    <source>
        <strain evidence="6 7">DSM 11053</strain>
    </source>
</reference>
<organism evidence="6 7">
    <name type="scientific">Microlunatus antarcticus</name>
    <dbReference type="NCBI Taxonomy" id="53388"/>
    <lineage>
        <taxon>Bacteria</taxon>
        <taxon>Bacillati</taxon>
        <taxon>Actinomycetota</taxon>
        <taxon>Actinomycetes</taxon>
        <taxon>Propionibacteriales</taxon>
        <taxon>Propionibacteriaceae</taxon>
        <taxon>Microlunatus</taxon>
    </lineage>
</organism>
<dbReference type="Gene3D" id="1.10.10.10">
    <property type="entry name" value="Winged helix-like DNA-binding domain superfamily/Winged helix DNA-binding domain"/>
    <property type="match status" value="1"/>
</dbReference>
<dbReference type="RefSeq" id="WP_183336060.1">
    <property type="nucleotide sequence ID" value="NZ_JACHZG010000001.1"/>
</dbReference>
<dbReference type="Pfam" id="PF03466">
    <property type="entry name" value="LysR_substrate"/>
    <property type="match status" value="1"/>
</dbReference>
<dbReference type="GO" id="GO:0003700">
    <property type="term" value="F:DNA-binding transcription factor activity"/>
    <property type="evidence" value="ECO:0007669"/>
    <property type="project" value="InterPro"/>
</dbReference>
<evidence type="ECO:0000256" key="1">
    <source>
        <dbReference type="ARBA" id="ARBA00009437"/>
    </source>
</evidence>
<name>A0A7W5P5E2_9ACTN</name>
<dbReference type="GO" id="GO:0000976">
    <property type="term" value="F:transcription cis-regulatory region binding"/>
    <property type="evidence" value="ECO:0007669"/>
    <property type="project" value="TreeGrafter"/>
</dbReference>
<dbReference type="EMBL" id="JACHZG010000001">
    <property type="protein sequence ID" value="MBB3325283.1"/>
    <property type="molecule type" value="Genomic_DNA"/>
</dbReference>
<dbReference type="PROSITE" id="PS50931">
    <property type="entry name" value="HTH_LYSR"/>
    <property type="match status" value="1"/>
</dbReference>
<accession>A0A7W5P5E2</accession>
<dbReference type="PANTHER" id="PTHR30126:SF39">
    <property type="entry name" value="HTH-TYPE TRANSCRIPTIONAL REGULATOR CYSL"/>
    <property type="match status" value="1"/>
</dbReference>
<evidence type="ECO:0000313" key="7">
    <source>
        <dbReference type="Proteomes" id="UP000565572"/>
    </source>
</evidence>
<evidence type="ECO:0000259" key="5">
    <source>
        <dbReference type="PROSITE" id="PS50931"/>
    </source>
</evidence>
<evidence type="ECO:0000256" key="3">
    <source>
        <dbReference type="ARBA" id="ARBA00023125"/>
    </source>
</evidence>
<protein>
    <submittedName>
        <fullName evidence="6">Molybdate transport repressor ModE-like protein</fullName>
    </submittedName>
</protein>
<dbReference type="InterPro" id="IPR005119">
    <property type="entry name" value="LysR_subst-bd"/>
</dbReference>
<evidence type="ECO:0000256" key="2">
    <source>
        <dbReference type="ARBA" id="ARBA00023015"/>
    </source>
</evidence>
<keyword evidence="3" id="KW-0238">DNA-binding</keyword>
<dbReference type="SUPFAM" id="SSF46785">
    <property type="entry name" value="Winged helix' DNA-binding domain"/>
    <property type="match status" value="1"/>
</dbReference>
<keyword evidence="2" id="KW-0805">Transcription regulation</keyword>
<dbReference type="Pfam" id="PF00126">
    <property type="entry name" value="HTH_1"/>
    <property type="match status" value="1"/>
</dbReference>
<comment type="caution">
    <text evidence="6">The sequence shown here is derived from an EMBL/GenBank/DDBJ whole genome shotgun (WGS) entry which is preliminary data.</text>
</comment>
<keyword evidence="4" id="KW-0804">Transcription</keyword>
<dbReference type="Gene3D" id="3.40.190.10">
    <property type="entry name" value="Periplasmic binding protein-like II"/>
    <property type="match status" value="2"/>
</dbReference>
<proteinExistence type="inferred from homology"/>
<dbReference type="InterPro" id="IPR036388">
    <property type="entry name" value="WH-like_DNA-bd_sf"/>
</dbReference>
<dbReference type="Proteomes" id="UP000565572">
    <property type="component" value="Unassembled WGS sequence"/>
</dbReference>
<dbReference type="InterPro" id="IPR036390">
    <property type="entry name" value="WH_DNA-bd_sf"/>
</dbReference>
<dbReference type="PANTHER" id="PTHR30126">
    <property type="entry name" value="HTH-TYPE TRANSCRIPTIONAL REGULATOR"/>
    <property type="match status" value="1"/>
</dbReference>
<dbReference type="AlphaFoldDB" id="A0A7W5P5E2"/>
<dbReference type="SUPFAM" id="SSF53850">
    <property type="entry name" value="Periplasmic binding protein-like II"/>
    <property type="match status" value="1"/>
</dbReference>
<feature type="domain" description="HTH lysR-type" evidence="5">
    <location>
        <begin position="7"/>
        <end position="64"/>
    </location>
</feature>
<dbReference type="InterPro" id="IPR000847">
    <property type="entry name" value="LysR_HTH_N"/>
</dbReference>
<sequence>MVSPRVPDLDSLALLLEIARTGSLGRAAAAHGISQPAVSARVRTMEGLVGVPLVARTARGSTLTPAGVLVAGWARDVLAAAEVLDAGITSLRASDEQRLRVGASMTVAEHLLPRWLVRLAAERPLTEVSLEAMNSSQVALAVLAGRVDLGFVEGPDVPDGLADEVVAHDRLVVVVAPGHPWVRRRRVDAAELAATRLVQREPTSGTRGALEAALAAYAPMAAPVLELSTTSAVSGAAAAGAGPAVLSRLAVGDDLDRGRLVEVATTGVDLTRVLRAVWVPGRRPSPPARDLLRIATTPPVRSRR</sequence>